<dbReference type="PRINTS" id="PR00354">
    <property type="entry name" value="7FE8SFRDOXIN"/>
</dbReference>
<gene>
    <name evidence="11" type="primary">fdxA</name>
    <name evidence="11" type="ORF">Mterra_01153</name>
</gene>
<dbReference type="PANTHER" id="PTHR42859">
    <property type="entry name" value="OXIDOREDUCTASE"/>
    <property type="match status" value="1"/>
</dbReference>
<dbReference type="SUPFAM" id="SSF54862">
    <property type="entry name" value="4Fe-4S ferredoxins"/>
    <property type="match status" value="1"/>
</dbReference>
<evidence type="ECO:0000256" key="2">
    <source>
        <dbReference type="ARBA" id="ARBA00001966"/>
    </source>
</evidence>
<keyword evidence="5 9" id="KW-0479">Metal-binding</keyword>
<comment type="cofactor">
    <cofactor evidence="2 9">
        <name>[4Fe-4S] cluster</name>
        <dbReference type="ChEBI" id="CHEBI:49883"/>
    </cofactor>
</comment>
<comment type="cofactor">
    <cofactor evidence="1">
        <name>[3Fe-4S] cluster</name>
        <dbReference type="ChEBI" id="CHEBI:21137"/>
    </cofactor>
</comment>
<organism evidence="11 12">
    <name type="scientific">Calidithermus terrae</name>
    <dbReference type="NCBI Taxonomy" id="1408545"/>
    <lineage>
        <taxon>Bacteria</taxon>
        <taxon>Thermotogati</taxon>
        <taxon>Deinococcota</taxon>
        <taxon>Deinococci</taxon>
        <taxon>Thermales</taxon>
        <taxon>Thermaceae</taxon>
        <taxon>Calidithermus</taxon>
    </lineage>
</organism>
<sequence length="83" mass="9318">MAYVIAEPCRRQRCAACYAVCPAEAIGGGYPDPQMYIDPDRCVECGLCQEACPSGAVFLEEDLPEAWAEYARLNREHFRRSRA</sequence>
<dbReference type="InterPro" id="IPR050294">
    <property type="entry name" value="RnfB_subfamily"/>
</dbReference>
<evidence type="ECO:0000256" key="8">
    <source>
        <dbReference type="ARBA" id="ARBA00023014"/>
    </source>
</evidence>
<keyword evidence="8 9" id="KW-0411">Iron-sulfur</keyword>
<dbReference type="GO" id="GO:0009055">
    <property type="term" value="F:electron transfer activity"/>
    <property type="evidence" value="ECO:0007669"/>
    <property type="project" value="UniProtKB-UniRule"/>
</dbReference>
<keyword evidence="3 9" id="KW-0813">Transport</keyword>
<dbReference type="Gene3D" id="3.30.70.20">
    <property type="match status" value="1"/>
</dbReference>
<evidence type="ECO:0000256" key="1">
    <source>
        <dbReference type="ARBA" id="ARBA00001927"/>
    </source>
</evidence>
<reference evidence="11 12" key="1">
    <citation type="submission" date="2018-08" db="EMBL/GenBank/DDBJ databases">
        <title>Meiothermus terrae DSM 26712 genome sequencing project.</title>
        <authorList>
            <person name="Da Costa M.S."/>
            <person name="Albuquerque L."/>
            <person name="Raposo P."/>
            <person name="Froufe H.J.C."/>
            <person name="Barroso C.S."/>
            <person name="Egas C."/>
        </authorList>
    </citation>
    <scope>NUCLEOTIDE SEQUENCE [LARGE SCALE GENOMIC DNA]</scope>
    <source>
        <strain evidence="11 12">DSM 26712</strain>
    </source>
</reference>
<evidence type="ECO:0000256" key="7">
    <source>
        <dbReference type="ARBA" id="ARBA00023004"/>
    </source>
</evidence>
<keyword evidence="12" id="KW-1185">Reference proteome</keyword>
<evidence type="ECO:0000256" key="3">
    <source>
        <dbReference type="ARBA" id="ARBA00022448"/>
    </source>
</evidence>
<dbReference type="PROSITE" id="PS51379">
    <property type="entry name" value="4FE4S_FER_2"/>
    <property type="match status" value="1"/>
</dbReference>
<keyword evidence="4 9" id="KW-0004">4Fe-4S</keyword>
<evidence type="ECO:0000313" key="11">
    <source>
        <dbReference type="EMBL" id="RIH87627.1"/>
    </source>
</evidence>
<evidence type="ECO:0000256" key="4">
    <source>
        <dbReference type="ARBA" id="ARBA00022485"/>
    </source>
</evidence>
<dbReference type="Proteomes" id="UP000265715">
    <property type="component" value="Unassembled WGS sequence"/>
</dbReference>
<dbReference type="OrthoDB" id="9798098at2"/>
<keyword evidence="7 9" id="KW-0408">Iron</keyword>
<dbReference type="GO" id="GO:0046872">
    <property type="term" value="F:metal ion binding"/>
    <property type="evidence" value="ECO:0007669"/>
    <property type="project" value="UniProtKB-UniRule"/>
</dbReference>
<evidence type="ECO:0000259" key="10">
    <source>
        <dbReference type="PROSITE" id="PS51379"/>
    </source>
</evidence>
<dbReference type="Pfam" id="PF12838">
    <property type="entry name" value="Fer4_7"/>
    <property type="match status" value="1"/>
</dbReference>
<dbReference type="AlphaFoldDB" id="A0A399ESH9"/>
<dbReference type="EMBL" id="QXDL01000033">
    <property type="protein sequence ID" value="RIH87627.1"/>
    <property type="molecule type" value="Genomic_DNA"/>
</dbReference>
<dbReference type="InterPro" id="IPR000813">
    <property type="entry name" value="7Fe_ferredoxin"/>
</dbReference>
<feature type="domain" description="4Fe-4S ferredoxin-type" evidence="10">
    <location>
        <begin position="33"/>
        <end position="62"/>
    </location>
</feature>
<comment type="caution">
    <text evidence="11">The sequence shown here is derived from an EMBL/GenBank/DDBJ whole genome shotgun (WGS) entry which is preliminary data.</text>
</comment>
<evidence type="ECO:0000256" key="9">
    <source>
        <dbReference type="RuleBase" id="RU365098"/>
    </source>
</evidence>
<dbReference type="PROSITE" id="PS00198">
    <property type="entry name" value="4FE4S_FER_1"/>
    <property type="match status" value="1"/>
</dbReference>
<dbReference type="GO" id="GO:0051539">
    <property type="term" value="F:4 iron, 4 sulfur cluster binding"/>
    <property type="evidence" value="ECO:0007669"/>
    <property type="project" value="UniProtKB-UniRule"/>
</dbReference>
<accession>A0A399ESH9</accession>
<proteinExistence type="predicted"/>
<evidence type="ECO:0000313" key="12">
    <source>
        <dbReference type="Proteomes" id="UP000265715"/>
    </source>
</evidence>
<keyword evidence="6 9" id="KW-0249">Electron transport</keyword>
<dbReference type="PANTHER" id="PTHR42859:SF2">
    <property type="entry name" value="FERREDOXIN"/>
    <property type="match status" value="1"/>
</dbReference>
<protein>
    <recommendedName>
        <fullName evidence="9">Ferredoxin</fullName>
    </recommendedName>
</protein>
<dbReference type="InterPro" id="IPR017900">
    <property type="entry name" value="4Fe4S_Fe_S_CS"/>
</dbReference>
<dbReference type="InterPro" id="IPR017896">
    <property type="entry name" value="4Fe4S_Fe-S-bd"/>
</dbReference>
<evidence type="ECO:0000256" key="5">
    <source>
        <dbReference type="ARBA" id="ARBA00022723"/>
    </source>
</evidence>
<comment type="function">
    <text evidence="9">Ferredoxins are iron-sulfur proteins that transfer electrons in a wide variety of metabolic reactions.</text>
</comment>
<name>A0A399ESH9_9DEIN</name>
<evidence type="ECO:0000256" key="6">
    <source>
        <dbReference type="ARBA" id="ARBA00022982"/>
    </source>
</evidence>
<dbReference type="RefSeq" id="WP_119314324.1">
    <property type="nucleotide sequence ID" value="NZ_QXDL01000033.1"/>
</dbReference>